<keyword evidence="3" id="KW-1185">Reference proteome</keyword>
<dbReference type="EMBL" id="LRQG01000113">
    <property type="protein sequence ID" value="KXA38490.1"/>
    <property type="molecule type" value="Genomic_DNA"/>
</dbReference>
<comment type="caution">
    <text evidence="2">The sequence shown here is derived from an EMBL/GenBank/DDBJ whole genome shotgun (WGS) entry which is preliminary data.</text>
</comment>
<reference evidence="3" key="1">
    <citation type="submission" date="2016-01" db="EMBL/GenBank/DDBJ databases">
        <authorList>
            <person name="Mitreva M."/>
            <person name="Pepin K.H."/>
            <person name="Mihindukulasuriya K.A."/>
            <person name="Fulton R."/>
            <person name="Fronick C."/>
            <person name="O'Laughlin M."/>
            <person name="Miner T."/>
            <person name="Herter B."/>
            <person name="Rosa B.A."/>
            <person name="Cordes M."/>
            <person name="Tomlinson C."/>
            <person name="Wollam A."/>
            <person name="Palsikar V.B."/>
            <person name="Mardis E.R."/>
            <person name="Wilson R.K."/>
        </authorList>
    </citation>
    <scope>NUCLEOTIDE SEQUENCE [LARGE SCALE GENOMIC DNA]</scope>
    <source>
        <strain evidence="3">MJR7716</strain>
    </source>
</reference>
<accession>A0A133Q6J5</accession>
<gene>
    <name evidence="2" type="ORF">HMPREF3226_01582</name>
</gene>
<dbReference type="PATRIC" id="fig|28128.5.peg.1622"/>
<protein>
    <submittedName>
        <fullName evidence="2">Tetratricopeptide repeat protein</fullName>
    </submittedName>
</protein>
<dbReference type="Proteomes" id="UP000070533">
    <property type="component" value="Unassembled WGS sequence"/>
</dbReference>
<dbReference type="AlphaFoldDB" id="A0A133Q6J5"/>
<dbReference type="Gene3D" id="1.25.40.10">
    <property type="entry name" value="Tetratricopeptide repeat domain"/>
    <property type="match status" value="1"/>
</dbReference>
<dbReference type="STRING" id="28128.HMPREF3226_01582"/>
<evidence type="ECO:0000313" key="2">
    <source>
        <dbReference type="EMBL" id="KXA38490.1"/>
    </source>
</evidence>
<dbReference type="eggNOG" id="COG4783">
    <property type="taxonomic scope" value="Bacteria"/>
</dbReference>
<evidence type="ECO:0000256" key="1">
    <source>
        <dbReference type="SAM" id="SignalP"/>
    </source>
</evidence>
<proteinExistence type="predicted"/>
<organism evidence="2 3">
    <name type="scientific">Prevotella corporis</name>
    <dbReference type="NCBI Taxonomy" id="28128"/>
    <lineage>
        <taxon>Bacteria</taxon>
        <taxon>Pseudomonadati</taxon>
        <taxon>Bacteroidota</taxon>
        <taxon>Bacteroidia</taxon>
        <taxon>Bacteroidales</taxon>
        <taxon>Prevotellaceae</taxon>
        <taxon>Prevotella</taxon>
    </lineage>
</organism>
<dbReference type="OrthoDB" id="1081823at2"/>
<feature type="chain" id="PRO_5007458494" evidence="1">
    <location>
        <begin position="21"/>
        <end position="370"/>
    </location>
</feature>
<dbReference type="SUPFAM" id="SSF48452">
    <property type="entry name" value="TPR-like"/>
    <property type="match status" value="1"/>
</dbReference>
<name>A0A133Q6J5_9BACT</name>
<evidence type="ECO:0000313" key="3">
    <source>
        <dbReference type="Proteomes" id="UP000070533"/>
    </source>
</evidence>
<keyword evidence="1" id="KW-0732">Signal</keyword>
<feature type="signal peptide" evidence="1">
    <location>
        <begin position="1"/>
        <end position="20"/>
    </location>
</feature>
<dbReference type="RefSeq" id="WP_060940798.1">
    <property type="nucleotide sequence ID" value="NZ_KQ957260.1"/>
</dbReference>
<sequence length="370" mass="43262">MYRLLFCILLFSINVLHLSAQDNRKIAAEKNLKAKESYNRVHIKSNRDSVAFYRSVVDAFNFTLESDKYDRMPNRKGKIKQSFAEENLKRASELYPMLIDAGIYLSKNDYTRSEGLSALKLYLNTRQNPLIVHLPDEIGTVAYYLSYYYLKMHDFKAADEYADLSMQYDETALEAAELKARCMQANMITEEDSVKYITVLAKLYETDPTNETYFSWIMKFYQNPTPRFNIESFIDRQLEEKYNSTIPWILKGEIAMHAKRWDEAIDAYKTADELDQSSIPVAYNIGVCLNMKGIDARNNVLEKKQKGEFVSNDEYKNIFAEARTYLERVKAKDPRRNKVDWVSPLYMVYTVLDDKIKAAELEPLVNKYKK</sequence>
<dbReference type="InterPro" id="IPR011990">
    <property type="entry name" value="TPR-like_helical_dom_sf"/>
</dbReference>